<keyword evidence="4" id="KW-1185">Reference proteome</keyword>
<reference evidence="3 4" key="1">
    <citation type="submission" date="2020-01" db="EMBL/GenBank/DDBJ databases">
        <title>Herbidospora sp. NEAU-GS84 nov., a novel actinomycete isolated from soil.</title>
        <authorList>
            <person name="Han L."/>
        </authorList>
    </citation>
    <scope>NUCLEOTIDE SEQUENCE [LARGE SCALE GENOMIC DNA]</scope>
    <source>
        <strain evidence="3 4">NEAU-GS84</strain>
    </source>
</reference>
<proteinExistence type="predicted"/>
<gene>
    <name evidence="3" type="ORF">GT755_00210</name>
</gene>
<evidence type="ECO:0000313" key="3">
    <source>
        <dbReference type="EMBL" id="NAS20102.1"/>
    </source>
</evidence>
<dbReference type="EMBL" id="WXEW01000001">
    <property type="protein sequence ID" value="NAS20102.1"/>
    <property type="molecule type" value="Genomic_DNA"/>
</dbReference>
<feature type="domain" description="HTH-like" evidence="2">
    <location>
        <begin position="1"/>
        <end position="39"/>
    </location>
</feature>
<comment type="caution">
    <text evidence="3">The sequence shown here is derived from an EMBL/GenBank/DDBJ whole genome shotgun (WGS) entry which is preliminary data.</text>
</comment>
<organism evidence="3 4">
    <name type="scientific">Herbidospora solisilvae</name>
    <dbReference type="NCBI Taxonomy" id="2696284"/>
    <lineage>
        <taxon>Bacteria</taxon>
        <taxon>Bacillati</taxon>
        <taxon>Actinomycetota</taxon>
        <taxon>Actinomycetes</taxon>
        <taxon>Streptosporangiales</taxon>
        <taxon>Streptosporangiaceae</taxon>
        <taxon>Herbidospora</taxon>
    </lineage>
</organism>
<evidence type="ECO:0000256" key="1">
    <source>
        <dbReference type="SAM" id="MobiDB-lite"/>
    </source>
</evidence>
<dbReference type="Pfam" id="PF13276">
    <property type="entry name" value="HTH_21"/>
    <property type="match status" value="1"/>
</dbReference>
<accession>A0A7C9IZQ6</accession>
<feature type="region of interest" description="Disordered" evidence="1">
    <location>
        <begin position="33"/>
        <end position="54"/>
    </location>
</feature>
<dbReference type="InterPro" id="IPR025948">
    <property type="entry name" value="HTH-like_dom"/>
</dbReference>
<name>A0A7C9IZQ6_9ACTN</name>
<dbReference type="AlphaFoldDB" id="A0A7C9IZQ6"/>
<sequence>MGAPRIHAALRREGEPCGRRRVARLMRTLGLQGRHRRRRQITTIPPSTRARGRT</sequence>
<dbReference type="Proteomes" id="UP000479526">
    <property type="component" value="Unassembled WGS sequence"/>
</dbReference>
<feature type="compositionally biased region" description="Low complexity" evidence="1">
    <location>
        <begin position="41"/>
        <end position="54"/>
    </location>
</feature>
<evidence type="ECO:0000259" key="2">
    <source>
        <dbReference type="Pfam" id="PF13276"/>
    </source>
</evidence>
<protein>
    <submittedName>
        <fullName evidence="3">IS3 family transposase</fullName>
    </submittedName>
</protein>
<evidence type="ECO:0000313" key="4">
    <source>
        <dbReference type="Proteomes" id="UP000479526"/>
    </source>
</evidence>